<organism evidence="2 3">
    <name type="scientific">Bradyrhizobium shewense</name>
    <dbReference type="NCBI Taxonomy" id="1761772"/>
    <lineage>
        <taxon>Bacteria</taxon>
        <taxon>Pseudomonadati</taxon>
        <taxon>Pseudomonadota</taxon>
        <taxon>Alphaproteobacteria</taxon>
        <taxon>Hyphomicrobiales</taxon>
        <taxon>Nitrobacteraceae</taxon>
        <taxon>Bradyrhizobium</taxon>
    </lineage>
</organism>
<protein>
    <submittedName>
        <fullName evidence="2">Uncharacterized protein</fullName>
    </submittedName>
</protein>
<reference evidence="3" key="1">
    <citation type="submission" date="2016-08" db="EMBL/GenBank/DDBJ databases">
        <authorList>
            <person name="Varghese N."/>
            <person name="Submissions Spin"/>
        </authorList>
    </citation>
    <scope>NUCLEOTIDE SEQUENCE [LARGE SCALE GENOMIC DNA]</scope>
    <source>
        <strain evidence="3">ERR11</strain>
    </source>
</reference>
<evidence type="ECO:0000256" key="1">
    <source>
        <dbReference type="SAM" id="MobiDB-lite"/>
    </source>
</evidence>
<gene>
    <name evidence="2" type="ORF">GA0061098_1004183</name>
</gene>
<dbReference type="Proteomes" id="UP000199184">
    <property type="component" value="Unassembled WGS sequence"/>
</dbReference>
<dbReference type="EMBL" id="FMAI01000004">
    <property type="protein sequence ID" value="SCB26729.1"/>
    <property type="molecule type" value="Genomic_DNA"/>
</dbReference>
<accession>A0A1C3VGD3</accession>
<evidence type="ECO:0000313" key="2">
    <source>
        <dbReference type="EMBL" id="SCB26729.1"/>
    </source>
</evidence>
<sequence>MTFSSWVPANDLGGAAKTLFSLDDETSASASTKNYAPADLPVKDVAYSSDAAGMVGSADRSALGARIEKVVGSAKDGSRIALSYKPSAISAHFNMRSPLRNASTAGSSDAGAPGPTKAVAATMSQR</sequence>
<keyword evidence="3" id="KW-1185">Reference proteome</keyword>
<dbReference type="AlphaFoldDB" id="A0A1C3VGD3"/>
<evidence type="ECO:0000313" key="3">
    <source>
        <dbReference type="Proteomes" id="UP000199184"/>
    </source>
</evidence>
<name>A0A1C3VGD3_9BRAD</name>
<feature type="region of interest" description="Disordered" evidence="1">
    <location>
        <begin position="100"/>
        <end position="126"/>
    </location>
</feature>
<proteinExistence type="predicted"/>